<evidence type="ECO:0000259" key="1">
    <source>
        <dbReference type="Pfam" id="PF20020"/>
    </source>
</evidence>
<dbReference type="Proteomes" id="UP000474104">
    <property type="component" value="Unassembled WGS sequence"/>
</dbReference>
<dbReference type="RefSeq" id="WP_044989967.1">
    <property type="nucleotide sequence ID" value="NZ_VIRB01000045.1"/>
</dbReference>
<name>A0A9X5H5S5_9FIRM</name>
<organism evidence="2 3">
    <name type="scientific">Schaedlerella arabinosiphila</name>
    <dbReference type="NCBI Taxonomy" id="2044587"/>
    <lineage>
        <taxon>Bacteria</taxon>
        <taxon>Bacillati</taxon>
        <taxon>Bacillota</taxon>
        <taxon>Clostridia</taxon>
        <taxon>Lachnospirales</taxon>
        <taxon>Lachnospiraceae</taxon>
        <taxon>Schaedlerella</taxon>
    </lineage>
</organism>
<dbReference type="InterPro" id="IPR045536">
    <property type="entry name" value="DUF6431"/>
</dbReference>
<dbReference type="Pfam" id="PF20020">
    <property type="entry name" value="DUF6431"/>
    <property type="match status" value="1"/>
</dbReference>
<gene>
    <name evidence="2" type="ORF">FMM80_06775</name>
</gene>
<comment type="caution">
    <text evidence="2">The sequence shown here is derived from an EMBL/GenBank/DDBJ whole genome shotgun (WGS) entry which is preliminary data.</text>
</comment>
<dbReference type="AlphaFoldDB" id="A0A9X5H5S5"/>
<feature type="domain" description="DUF6431" evidence="1">
    <location>
        <begin position="35"/>
        <end position="85"/>
    </location>
</feature>
<protein>
    <recommendedName>
        <fullName evidence="1">DUF6431 domain-containing protein</fullName>
    </recommendedName>
</protein>
<evidence type="ECO:0000313" key="3">
    <source>
        <dbReference type="Proteomes" id="UP000474104"/>
    </source>
</evidence>
<dbReference type="EMBL" id="VIRB01000045">
    <property type="protein sequence ID" value="NDO68408.1"/>
    <property type="molecule type" value="Genomic_DNA"/>
</dbReference>
<dbReference type="OrthoDB" id="2000546at2"/>
<accession>A0A9X5H5S5</accession>
<evidence type="ECO:0000313" key="2">
    <source>
        <dbReference type="EMBL" id="NDO68408.1"/>
    </source>
</evidence>
<proteinExistence type="predicted"/>
<sequence>MITIITEECNEISQKFYDNAMDSIQICQLECTCGCSGCLVGHGQYTRSIKTALGKIPLLIRRVQCDICCTTHALLPSGIVPYSQVPLAEHAAIAASFENGGRGMEVMEADPELSPSQVFYILSLYIRFWRQRLLSERLELSPAHALTQPCLRLFGRQFMQIKNTRNILFVPPT</sequence>
<reference evidence="2 3" key="1">
    <citation type="submission" date="2019-07" db="EMBL/GenBank/DDBJ databases">
        <title>Draft genome sequences of 15 bacterial species constituting the stable defined intestinal microbiota of the GM15 gnotobiotic mouse model.</title>
        <authorList>
            <person name="Elie C."/>
            <person name="Mathieu A."/>
            <person name="Saliou A."/>
            <person name="Darnaud M."/>
            <person name="Leulier F."/>
            <person name="Tamellini A."/>
        </authorList>
    </citation>
    <scope>NUCLEOTIDE SEQUENCE [LARGE SCALE GENOMIC DNA]</scope>
    <source>
        <strain evidence="3">ASF 502</strain>
    </source>
</reference>